<evidence type="ECO:0000256" key="1">
    <source>
        <dbReference type="ARBA" id="ARBA00001974"/>
    </source>
</evidence>
<dbReference type="PANTHER" id="PTHR43004">
    <property type="entry name" value="TRK SYSTEM POTASSIUM UPTAKE PROTEIN"/>
    <property type="match status" value="1"/>
</dbReference>
<keyword evidence="7" id="KW-0503">Monooxygenase</keyword>
<feature type="domain" description="FAD-binding" evidence="6">
    <location>
        <begin position="22"/>
        <end position="367"/>
    </location>
</feature>
<evidence type="ECO:0000256" key="2">
    <source>
        <dbReference type="ARBA" id="ARBA00022630"/>
    </source>
</evidence>
<dbReference type="InterPro" id="IPR050641">
    <property type="entry name" value="RIFMO-like"/>
</dbReference>
<feature type="transmembrane region" description="Helical" evidence="5">
    <location>
        <begin position="20"/>
        <end position="40"/>
    </location>
</feature>
<evidence type="ECO:0000259" key="6">
    <source>
        <dbReference type="Pfam" id="PF01494"/>
    </source>
</evidence>
<dbReference type="OrthoDB" id="10016252at2759"/>
<comment type="cofactor">
    <cofactor evidence="1">
        <name>FAD</name>
        <dbReference type="ChEBI" id="CHEBI:57692"/>
    </cofactor>
</comment>
<evidence type="ECO:0000256" key="3">
    <source>
        <dbReference type="ARBA" id="ARBA00022827"/>
    </source>
</evidence>
<dbReference type="EMBL" id="ML977576">
    <property type="protein sequence ID" value="KAF2002620.1"/>
    <property type="molecule type" value="Genomic_DNA"/>
</dbReference>
<reference evidence="7" key="1">
    <citation type="journal article" date="2020" name="Stud. Mycol.">
        <title>101 Dothideomycetes genomes: a test case for predicting lifestyles and emergence of pathogens.</title>
        <authorList>
            <person name="Haridas S."/>
            <person name="Albert R."/>
            <person name="Binder M."/>
            <person name="Bloem J."/>
            <person name="Labutti K."/>
            <person name="Salamov A."/>
            <person name="Andreopoulos B."/>
            <person name="Baker S."/>
            <person name="Barry K."/>
            <person name="Bills G."/>
            <person name="Bluhm B."/>
            <person name="Cannon C."/>
            <person name="Castanera R."/>
            <person name="Culley D."/>
            <person name="Daum C."/>
            <person name="Ezra D."/>
            <person name="Gonzalez J."/>
            <person name="Henrissat B."/>
            <person name="Kuo A."/>
            <person name="Liang C."/>
            <person name="Lipzen A."/>
            <person name="Lutzoni F."/>
            <person name="Magnuson J."/>
            <person name="Mondo S."/>
            <person name="Nolan M."/>
            <person name="Ohm R."/>
            <person name="Pangilinan J."/>
            <person name="Park H.-J."/>
            <person name="Ramirez L."/>
            <person name="Alfaro M."/>
            <person name="Sun H."/>
            <person name="Tritt A."/>
            <person name="Yoshinaga Y."/>
            <person name="Zwiers L.-H."/>
            <person name="Turgeon B."/>
            <person name="Goodwin S."/>
            <person name="Spatafora J."/>
            <person name="Crous P."/>
            <person name="Grigoriev I."/>
        </authorList>
    </citation>
    <scope>NUCLEOTIDE SEQUENCE</scope>
    <source>
        <strain evidence="7">CBS 123094</strain>
    </source>
</reference>
<dbReference type="Pfam" id="PF01494">
    <property type="entry name" value="FAD_binding_3"/>
    <property type="match status" value="1"/>
</dbReference>
<keyword evidence="5" id="KW-0472">Membrane</keyword>
<dbReference type="PANTHER" id="PTHR43004:SF19">
    <property type="entry name" value="BINDING MONOOXYGENASE, PUTATIVE (JCVI)-RELATED"/>
    <property type="match status" value="1"/>
</dbReference>
<evidence type="ECO:0000256" key="4">
    <source>
        <dbReference type="ARBA" id="ARBA00023002"/>
    </source>
</evidence>
<keyword evidence="8" id="KW-1185">Reference proteome</keyword>
<dbReference type="InterPro" id="IPR036188">
    <property type="entry name" value="FAD/NAD-bd_sf"/>
</dbReference>
<evidence type="ECO:0000313" key="7">
    <source>
        <dbReference type="EMBL" id="KAF2002620.1"/>
    </source>
</evidence>
<sequence length="426" mass="46439">MATMNRDENANANGNGGETPLPIIIAGGGCVGLFLALLLCQSEIPNKVIVIEPTTPNPSDTRTMAHQPLIFPLFAQASLLPLLSAHGTFSKGLCFRKSVRNTSTLIAGKVFQEGEKAQLLLPQGVFQKVLGEKVQESDKGEVWVGKRVVGFRQIGDEEEGEGYVDVTVQSESSKENHHLKALYLLGADGAHSLVRKTLNFAFPGETLPVQLVATDLVFDFHAHGFYDANFVIDPQDYGLIGRINNEGLWRVSYGVPAGMNTEEIERGAREKLDRMVPGEGEGRYEVKRIAPYKAQQRCVERFWKGRVGVLGDAAHLTNPYAGLGLASGIADASSLASILIRILTAASASTSPPKLLTSWSESRREKFLNVVDKPSRMAYARVRTKVDTDEELEALIQRDPLMKGLKSGMPVMPPSLVTEVEGLEGW</sequence>
<dbReference type="Proteomes" id="UP000799779">
    <property type="component" value="Unassembled WGS sequence"/>
</dbReference>
<dbReference type="Gene3D" id="3.50.50.60">
    <property type="entry name" value="FAD/NAD(P)-binding domain"/>
    <property type="match status" value="1"/>
</dbReference>
<keyword evidence="2" id="KW-0285">Flavoprotein</keyword>
<dbReference type="PRINTS" id="PR00420">
    <property type="entry name" value="RNGMNOXGNASE"/>
</dbReference>
<organism evidence="7 8">
    <name type="scientific">Amniculicola lignicola CBS 123094</name>
    <dbReference type="NCBI Taxonomy" id="1392246"/>
    <lineage>
        <taxon>Eukaryota</taxon>
        <taxon>Fungi</taxon>
        <taxon>Dikarya</taxon>
        <taxon>Ascomycota</taxon>
        <taxon>Pezizomycotina</taxon>
        <taxon>Dothideomycetes</taxon>
        <taxon>Pleosporomycetidae</taxon>
        <taxon>Pleosporales</taxon>
        <taxon>Amniculicolaceae</taxon>
        <taxon>Amniculicola</taxon>
    </lineage>
</organism>
<name>A0A6A5WL02_9PLEO</name>
<dbReference type="InterPro" id="IPR002938">
    <property type="entry name" value="FAD-bd"/>
</dbReference>
<dbReference type="AlphaFoldDB" id="A0A6A5WL02"/>
<protein>
    <submittedName>
        <fullName evidence="7">Monooxygenase</fullName>
    </submittedName>
</protein>
<proteinExistence type="predicted"/>
<dbReference type="Gene3D" id="3.30.9.10">
    <property type="entry name" value="D-Amino Acid Oxidase, subunit A, domain 2"/>
    <property type="match status" value="1"/>
</dbReference>
<evidence type="ECO:0000256" key="5">
    <source>
        <dbReference type="SAM" id="Phobius"/>
    </source>
</evidence>
<keyword evidence="5" id="KW-0812">Transmembrane</keyword>
<keyword evidence="5" id="KW-1133">Transmembrane helix</keyword>
<evidence type="ECO:0000313" key="8">
    <source>
        <dbReference type="Proteomes" id="UP000799779"/>
    </source>
</evidence>
<accession>A0A6A5WL02</accession>
<dbReference type="GO" id="GO:0071949">
    <property type="term" value="F:FAD binding"/>
    <property type="evidence" value="ECO:0007669"/>
    <property type="project" value="InterPro"/>
</dbReference>
<keyword evidence="4" id="KW-0560">Oxidoreductase</keyword>
<gene>
    <name evidence="7" type="ORF">P154DRAFT_552945</name>
</gene>
<dbReference type="GO" id="GO:0016709">
    <property type="term" value="F:oxidoreductase activity, acting on paired donors, with incorporation or reduction of molecular oxygen, NAD(P)H as one donor, and incorporation of one atom of oxygen"/>
    <property type="evidence" value="ECO:0007669"/>
    <property type="project" value="UniProtKB-ARBA"/>
</dbReference>
<dbReference type="SUPFAM" id="SSF51905">
    <property type="entry name" value="FAD/NAD(P)-binding domain"/>
    <property type="match status" value="1"/>
</dbReference>
<keyword evidence="3" id="KW-0274">FAD</keyword>
<dbReference type="PROSITE" id="PS51257">
    <property type="entry name" value="PROKAR_LIPOPROTEIN"/>
    <property type="match status" value="1"/>
</dbReference>